<protein>
    <submittedName>
        <fullName evidence="2">Heavy metal transporter</fullName>
    </submittedName>
</protein>
<reference evidence="2 3" key="1">
    <citation type="submission" date="2023-09" db="EMBL/GenBank/DDBJ databases">
        <authorList>
            <person name="Rey-Velasco X."/>
        </authorList>
    </citation>
    <scope>NUCLEOTIDE SEQUENCE [LARGE SCALE GENOMIC DNA]</scope>
    <source>
        <strain evidence="2 3">W242</strain>
    </source>
</reference>
<dbReference type="Proteomes" id="UP001254488">
    <property type="component" value="Unassembled WGS sequence"/>
</dbReference>
<evidence type="ECO:0000313" key="3">
    <source>
        <dbReference type="Proteomes" id="UP001254488"/>
    </source>
</evidence>
<proteinExistence type="predicted"/>
<dbReference type="EMBL" id="JAVRHZ010000005">
    <property type="protein sequence ID" value="MDT0556191.1"/>
    <property type="molecule type" value="Genomic_DNA"/>
</dbReference>
<dbReference type="SUPFAM" id="SSF55008">
    <property type="entry name" value="HMA, heavy metal-associated domain"/>
    <property type="match status" value="1"/>
</dbReference>
<evidence type="ECO:0000313" key="2">
    <source>
        <dbReference type="EMBL" id="MDT0556191.1"/>
    </source>
</evidence>
<dbReference type="RefSeq" id="WP_311333146.1">
    <property type="nucleotide sequence ID" value="NZ_JAVRHZ010000005.1"/>
</dbReference>
<keyword evidence="3" id="KW-1185">Reference proteome</keyword>
<organism evidence="2 3">
    <name type="scientific">Patiriisocius hiemis</name>
    <dbReference type="NCBI Taxonomy" id="3075604"/>
    <lineage>
        <taxon>Bacteria</taxon>
        <taxon>Pseudomonadati</taxon>
        <taxon>Bacteroidota</taxon>
        <taxon>Flavobacteriia</taxon>
        <taxon>Flavobacteriales</taxon>
        <taxon>Flavobacteriaceae</taxon>
        <taxon>Patiriisocius</taxon>
    </lineage>
</organism>
<evidence type="ECO:0000259" key="1">
    <source>
        <dbReference type="PROSITE" id="PS50846"/>
    </source>
</evidence>
<feature type="domain" description="HMA" evidence="1">
    <location>
        <begin position="1"/>
        <end position="66"/>
    </location>
</feature>
<comment type="caution">
    <text evidence="2">The sequence shown here is derived from an EMBL/GenBank/DDBJ whole genome shotgun (WGS) entry which is preliminary data.</text>
</comment>
<accession>A0ABU2YDE3</accession>
<dbReference type="PROSITE" id="PS50846">
    <property type="entry name" value="HMA_2"/>
    <property type="match status" value="1"/>
</dbReference>
<sequence>MKTTLKLQNVKCGGCTNGIAVRLLKISGINDVQIGDGSSEVSFTYETVNDLAIVERTLTQMGYPPEGLENTIRNKAKSFVSCATGKMNLSL</sequence>
<name>A0ABU2YDE3_9FLAO</name>
<dbReference type="InterPro" id="IPR006121">
    <property type="entry name" value="HMA_dom"/>
</dbReference>
<gene>
    <name evidence="2" type="ORF">RM538_09255</name>
</gene>
<dbReference type="Gene3D" id="3.30.70.100">
    <property type="match status" value="1"/>
</dbReference>
<dbReference type="InterPro" id="IPR036163">
    <property type="entry name" value="HMA_dom_sf"/>
</dbReference>